<dbReference type="InterPro" id="IPR016195">
    <property type="entry name" value="Pol/histidinol_Pase-like"/>
</dbReference>
<dbReference type="GO" id="GO:0004534">
    <property type="term" value="F:5'-3' RNA exonuclease activity"/>
    <property type="evidence" value="ECO:0007669"/>
    <property type="project" value="TreeGrafter"/>
</dbReference>
<dbReference type="InterPro" id="IPR052018">
    <property type="entry name" value="PHP_domain"/>
</dbReference>
<evidence type="ECO:0000313" key="2">
    <source>
        <dbReference type="EMBL" id="NGO38681.1"/>
    </source>
</evidence>
<protein>
    <submittedName>
        <fullName evidence="2">Histidinol-phosphatase</fullName>
    </submittedName>
</protein>
<accession>A0A6M1RTH4</accession>
<dbReference type="CDD" id="cd12112">
    <property type="entry name" value="PHP_HisPPase_Chlorobi_like"/>
    <property type="match status" value="1"/>
</dbReference>
<organism evidence="2 3">
    <name type="scientific">Limisphaera ngatamarikiensis</name>
    <dbReference type="NCBI Taxonomy" id="1324935"/>
    <lineage>
        <taxon>Bacteria</taxon>
        <taxon>Pseudomonadati</taxon>
        <taxon>Verrucomicrobiota</taxon>
        <taxon>Verrucomicrobiia</taxon>
        <taxon>Limisphaerales</taxon>
        <taxon>Limisphaeraceae</taxon>
        <taxon>Limisphaera</taxon>
    </lineage>
</organism>
<reference evidence="2 3" key="1">
    <citation type="submission" date="2020-02" db="EMBL/GenBank/DDBJ databases">
        <title>Draft genome sequence of Limisphaera ngatamarikiensis NGM72.4T, a thermophilic Verrucomicrobia grouped in subdivision 3.</title>
        <authorList>
            <person name="Carere C.R."/>
            <person name="Steen J."/>
            <person name="Hugenholtz P."/>
            <person name="Stott M.B."/>
        </authorList>
    </citation>
    <scope>NUCLEOTIDE SEQUENCE [LARGE SCALE GENOMIC DNA]</scope>
    <source>
        <strain evidence="2 3">NGM72.4</strain>
    </source>
</reference>
<keyword evidence="3" id="KW-1185">Reference proteome</keyword>
<feature type="domain" description="Polymerase/histidinol phosphatase N-terminal" evidence="1">
    <location>
        <begin position="44"/>
        <end position="121"/>
    </location>
</feature>
<proteinExistence type="predicted"/>
<dbReference type="PANTHER" id="PTHR42924:SF3">
    <property type="entry name" value="POLYMERASE_HISTIDINOL PHOSPHATASE N-TERMINAL DOMAIN-CONTAINING PROTEIN"/>
    <property type="match status" value="1"/>
</dbReference>
<dbReference type="EMBL" id="JAAKYA010000027">
    <property type="protein sequence ID" value="NGO38681.1"/>
    <property type="molecule type" value="Genomic_DNA"/>
</dbReference>
<dbReference type="Gene3D" id="3.20.20.140">
    <property type="entry name" value="Metal-dependent hydrolases"/>
    <property type="match status" value="1"/>
</dbReference>
<dbReference type="SMART" id="SM00481">
    <property type="entry name" value="POLIIIAc"/>
    <property type="match status" value="1"/>
</dbReference>
<dbReference type="GO" id="GO:0035312">
    <property type="term" value="F:5'-3' DNA exonuclease activity"/>
    <property type="evidence" value="ECO:0007669"/>
    <property type="project" value="TreeGrafter"/>
</dbReference>
<dbReference type="Pfam" id="PF16392">
    <property type="entry name" value="DUF5001"/>
    <property type="match status" value="1"/>
</dbReference>
<name>A0A6M1RTH4_9BACT</name>
<dbReference type="RefSeq" id="WP_165106275.1">
    <property type="nucleotide sequence ID" value="NZ_JAAKYA010000027.1"/>
</dbReference>
<gene>
    <name evidence="2" type="ORF">G4L39_04640</name>
</gene>
<dbReference type="AlphaFoldDB" id="A0A6M1RTH4"/>
<dbReference type="InterPro" id="IPR032165">
    <property type="entry name" value="DUF5001"/>
</dbReference>
<dbReference type="PANTHER" id="PTHR42924">
    <property type="entry name" value="EXONUCLEASE"/>
    <property type="match status" value="1"/>
</dbReference>
<evidence type="ECO:0000259" key="1">
    <source>
        <dbReference type="SMART" id="SM00481"/>
    </source>
</evidence>
<evidence type="ECO:0000313" key="3">
    <source>
        <dbReference type="Proteomes" id="UP000477311"/>
    </source>
</evidence>
<dbReference type="SUPFAM" id="SSF89550">
    <property type="entry name" value="PHP domain-like"/>
    <property type="match status" value="1"/>
</dbReference>
<sequence>MRRYLHLLIPAVLAWVGGTQLGAHDRARTPIRIPDLPQYLTLKCDFHTHTVFSDGKVWPDIRAEEAWREGLDAIAITDHIEHQPHKNDLPTAHNRSYQIARAHGDALRLIIIPGSEITRSMPPGHLNAIFLRDASKLDVPDWRDAVAEARRQGAFIFWNHPGWRAQQPDGRARWYAEHDELLAGDRLHGIEVVNEREYYPEAHAWCLEKNLTMLSNSDIHNPIGLDYDLHAGDRRPVTLVFARERTPEAIREALFARRTAVLAAGRLIGREEFLRPIFERSIRLLTPEVRIRGTGSAYLQIQNDSDITYVIQPDPGDSDLAFPSEIRLPAGRVALIQVRSRKNDLQTTREVQLTGQVTNLLVRPATPMTVTLPFRAVLSPQ</sequence>
<comment type="caution">
    <text evidence="2">The sequence shown here is derived from an EMBL/GenBank/DDBJ whole genome shotgun (WGS) entry which is preliminary data.</text>
</comment>
<dbReference type="InterPro" id="IPR003141">
    <property type="entry name" value="Pol/His_phosphatase_N"/>
</dbReference>
<dbReference type="Proteomes" id="UP000477311">
    <property type="component" value="Unassembled WGS sequence"/>
</dbReference>